<name>A0AAD9AL49_9PEZI</name>
<dbReference type="EMBL" id="JAQOWY010000124">
    <property type="protein sequence ID" value="KAK1850251.1"/>
    <property type="molecule type" value="Genomic_DNA"/>
</dbReference>
<evidence type="ECO:0000313" key="2">
    <source>
        <dbReference type="Proteomes" id="UP001243330"/>
    </source>
</evidence>
<dbReference type="Proteomes" id="UP001243330">
    <property type="component" value="Unassembled WGS sequence"/>
</dbReference>
<comment type="caution">
    <text evidence="1">The sequence shown here is derived from an EMBL/GenBank/DDBJ whole genome shotgun (WGS) entry which is preliminary data.</text>
</comment>
<evidence type="ECO:0000313" key="1">
    <source>
        <dbReference type="EMBL" id="KAK1850251.1"/>
    </source>
</evidence>
<sequence>MQLHSLTLSCSPSTKYRFLGGCGSEFCLQSVSHRQTQQLHFKVSSHLIFRMPIRSIIRTPTRPHACRCPGACAARNIWPARKGEVTGIPPHSAVSECSVDRFRACQPVHLGTSTREGHTQDLPTRPGRGLQLGVAIASMLDDVDDGFASLLQQHHQPPANLERPRRLWPPSTDWVSLPLVPSPKGPSPRATTTLLPNVPNDGRRGRLSGPCVSRLSVSCRVACTFHIASPEAPCPRQKAIQGVSSQETTVAAR</sequence>
<accession>A0AAD9AL49</accession>
<protein>
    <submittedName>
        <fullName evidence="1">Uncharacterized protein</fullName>
    </submittedName>
</protein>
<reference evidence="1" key="1">
    <citation type="submission" date="2023-01" db="EMBL/GenBank/DDBJ databases">
        <title>Colletotrichum chrysophilum M932 genome sequence.</title>
        <authorList>
            <person name="Baroncelli R."/>
        </authorList>
    </citation>
    <scope>NUCLEOTIDE SEQUENCE</scope>
    <source>
        <strain evidence="1">M932</strain>
    </source>
</reference>
<organism evidence="1 2">
    <name type="scientific">Colletotrichum chrysophilum</name>
    <dbReference type="NCBI Taxonomy" id="1836956"/>
    <lineage>
        <taxon>Eukaryota</taxon>
        <taxon>Fungi</taxon>
        <taxon>Dikarya</taxon>
        <taxon>Ascomycota</taxon>
        <taxon>Pezizomycotina</taxon>
        <taxon>Sordariomycetes</taxon>
        <taxon>Hypocreomycetidae</taxon>
        <taxon>Glomerellales</taxon>
        <taxon>Glomerellaceae</taxon>
        <taxon>Colletotrichum</taxon>
        <taxon>Colletotrichum gloeosporioides species complex</taxon>
    </lineage>
</organism>
<keyword evidence="2" id="KW-1185">Reference proteome</keyword>
<proteinExistence type="predicted"/>
<gene>
    <name evidence="1" type="ORF">CCHR01_07156</name>
</gene>
<dbReference type="AlphaFoldDB" id="A0AAD9AL49"/>